<proteinExistence type="predicted"/>
<evidence type="ECO:0000256" key="1">
    <source>
        <dbReference type="ARBA" id="ARBA00022723"/>
    </source>
</evidence>
<dbReference type="SMART" id="SM00184">
    <property type="entry name" value="RING"/>
    <property type="match status" value="1"/>
</dbReference>
<protein>
    <submittedName>
        <fullName evidence="6">RING-finger-containing E3 ubiquitin ligase</fullName>
    </submittedName>
</protein>
<evidence type="ECO:0000313" key="6">
    <source>
        <dbReference type="EMBL" id="BBB16650.1"/>
    </source>
</evidence>
<dbReference type="GO" id="GO:0016567">
    <property type="term" value="P:protein ubiquitination"/>
    <property type="evidence" value="ECO:0007669"/>
    <property type="project" value="TreeGrafter"/>
</dbReference>
<dbReference type="Gene3D" id="3.30.40.10">
    <property type="entry name" value="Zinc/RING finger domain, C3HC4 (zinc finger)"/>
    <property type="match status" value="1"/>
</dbReference>
<dbReference type="GO" id="GO:0008270">
    <property type="term" value="F:zinc ion binding"/>
    <property type="evidence" value="ECO:0007669"/>
    <property type="project" value="UniProtKB-KW"/>
</dbReference>
<dbReference type="InterPro" id="IPR013083">
    <property type="entry name" value="Znf_RING/FYVE/PHD"/>
</dbReference>
<evidence type="ECO:0000259" key="5">
    <source>
        <dbReference type="PROSITE" id="PS50089"/>
    </source>
</evidence>
<dbReference type="PROSITE" id="PS00518">
    <property type="entry name" value="ZF_RING_1"/>
    <property type="match status" value="1"/>
</dbReference>
<dbReference type="Pfam" id="PF13639">
    <property type="entry name" value="zf-RING_2"/>
    <property type="match status" value="1"/>
</dbReference>
<evidence type="ECO:0000256" key="3">
    <source>
        <dbReference type="ARBA" id="ARBA00022833"/>
    </source>
</evidence>
<evidence type="ECO:0000256" key="4">
    <source>
        <dbReference type="PROSITE-ProRule" id="PRU00175"/>
    </source>
</evidence>
<accession>A0A2Z5UZQ9</accession>
<keyword evidence="1" id="KW-0479">Metal-binding</keyword>
<keyword evidence="2 4" id="KW-0863">Zinc-finger</keyword>
<dbReference type="GO" id="GO:0016874">
    <property type="term" value="F:ligase activity"/>
    <property type="evidence" value="ECO:0007669"/>
    <property type="project" value="UniProtKB-KW"/>
</dbReference>
<keyword evidence="3" id="KW-0862">Zinc</keyword>
<dbReference type="InterPro" id="IPR001841">
    <property type="entry name" value="Znf_RING"/>
</dbReference>
<name>A0A2Z5UZQ9_9VIRU</name>
<dbReference type="PANTHER" id="PTHR45969">
    <property type="entry name" value="RING ZINC FINGER PROTEIN-RELATED"/>
    <property type="match status" value="1"/>
</dbReference>
<feature type="domain" description="RING-type" evidence="5">
    <location>
        <begin position="93"/>
        <end position="137"/>
    </location>
</feature>
<dbReference type="PANTHER" id="PTHR45969:SF69">
    <property type="entry name" value="FINGER DOMAIN PROTEIN, PUTATIVE (AFU_ORTHOLOGUE AFUA_3G12190)-RELATED"/>
    <property type="match status" value="1"/>
</dbReference>
<reference evidence="6" key="1">
    <citation type="submission" date="2017-10" db="EMBL/GenBank/DDBJ databases">
        <title>Ascovirus isolated from Spodoptera litura (Noctuidae: Lepidoptera) transmitted by generalist endoparasitoid Meteorus pulchricornis (Braconidae: Hymenoptera).</title>
        <authorList>
            <person name="Arai E."/>
            <person name="Ishii K."/>
            <person name="Ishii H."/>
            <person name="Kunimi Y."/>
            <person name="Inoue M.N."/>
            <person name="Makiyama N."/>
            <person name="Sagawa S."/>
            <person name="Nakai M."/>
        </authorList>
    </citation>
    <scope>NUCLEOTIDE SEQUENCE [LARGE SCALE GENOMIC DNA]</scope>
    <source>
        <strain evidence="6">ENT01</strain>
    </source>
</reference>
<sequence>MPVSVMDDVCIVTRIFPKKWSCIITYFNNNEELVTARTNILQTRTFLDRRNGFRYLQVGVDKSGRILFDALQIARLIVKSPCVAMAPMRNTRCAICLQNIRRSTERTYAHPDNCRHTFCSNCLKLWSEKHYTCPICRETYASVIRRRLVDSSIISEYVFRGPIKFMLLKLNGLQEVDVE</sequence>
<organism evidence="6">
    <name type="scientific">Heliothis virescens ascovirus 3j</name>
    <dbReference type="NCBI Taxonomy" id="1561067"/>
    <lineage>
        <taxon>Viruses</taxon>
        <taxon>Varidnaviria</taxon>
        <taxon>Bamfordvirae</taxon>
        <taxon>Nucleocytoviricota</taxon>
        <taxon>Megaviricetes</taxon>
        <taxon>Pimascovirales</taxon>
        <taxon>Pimascovirales incertae sedis</taxon>
        <taxon>Ascoviridae</taxon>
        <taxon>Ascovirus</taxon>
    </lineage>
</organism>
<dbReference type="EMBL" id="LC332918">
    <property type="protein sequence ID" value="BBB16650.1"/>
    <property type="molecule type" value="Genomic_DNA"/>
</dbReference>
<dbReference type="Proteomes" id="UP000317522">
    <property type="component" value="Segment"/>
</dbReference>
<dbReference type="SUPFAM" id="SSF57850">
    <property type="entry name" value="RING/U-box"/>
    <property type="match status" value="1"/>
</dbReference>
<dbReference type="GO" id="GO:0061630">
    <property type="term" value="F:ubiquitin protein ligase activity"/>
    <property type="evidence" value="ECO:0007669"/>
    <property type="project" value="TreeGrafter"/>
</dbReference>
<evidence type="ECO:0000256" key="2">
    <source>
        <dbReference type="ARBA" id="ARBA00022771"/>
    </source>
</evidence>
<dbReference type="InterPro" id="IPR017907">
    <property type="entry name" value="Znf_RING_CS"/>
</dbReference>
<keyword evidence="6" id="KW-0436">Ligase</keyword>
<dbReference type="PROSITE" id="PS50089">
    <property type="entry name" value="ZF_RING_2"/>
    <property type="match status" value="1"/>
</dbReference>